<dbReference type="Proteomes" id="UP000054776">
    <property type="component" value="Unassembled WGS sequence"/>
</dbReference>
<dbReference type="EMBL" id="JYDH01001931">
    <property type="protein sequence ID" value="KRY24197.1"/>
    <property type="molecule type" value="Genomic_DNA"/>
</dbReference>
<feature type="signal peptide" evidence="1">
    <location>
        <begin position="1"/>
        <end position="28"/>
    </location>
</feature>
<sequence>LLQLLTPLNLAGLLLLLLFFCTQHIVTSYTDPTFLRAGGAVFDVIFPGLVGVST</sequence>
<reference evidence="2 3" key="1">
    <citation type="submission" date="2015-01" db="EMBL/GenBank/DDBJ databases">
        <title>Evolution of Trichinella species and genotypes.</title>
        <authorList>
            <person name="Korhonen P.K."/>
            <person name="Edoardo P."/>
            <person name="Giuseppe L.R."/>
            <person name="Gasser R.B."/>
        </authorList>
    </citation>
    <scope>NUCLEOTIDE SEQUENCE [LARGE SCALE GENOMIC DNA]</scope>
    <source>
        <strain evidence="2">ISS3</strain>
    </source>
</reference>
<protein>
    <submittedName>
        <fullName evidence="2">Uncharacterized protein</fullName>
    </submittedName>
</protein>
<comment type="caution">
    <text evidence="2">The sequence shown here is derived from an EMBL/GenBank/DDBJ whole genome shotgun (WGS) entry which is preliminary data.</text>
</comment>
<keyword evidence="1" id="KW-0732">Signal</keyword>
<proteinExistence type="predicted"/>
<feature type="non-terminal residue" evidence="2">
    <location>
        <position position="1"/>
    </location>
</feature>
<feature type="chain" id="PRO_5006874654" evidence="1">
    <location>
        <begin position="29"/>
        <end position="54"/>
    </location>
</feature>
<evidence type="ECO:0000313" key="2">
    <source>
        <dbReference type="EMBL" id="KRY24197.1"/>
    </source>
</evidence>
<dbReference type="AlphaFoldDB" id="A0A0V1AHC6"/>
<organism evidence="2 3">
    <name type="scientific">Trichinella spiralis</name>
    <name type="common">Trichina worm</name>
    <dbReference type="NCBI Taxonomy" id="6334"/>
    <lineage>
        <taxon>Eukaryota</taxon>
        <taxon>Metazoa</taxon>
        <taxon>Ecdysozoa</taxon>
        <taxon>Nematoda</taxon>
        <taxon>Enoplea</taxon>
        <taxon>Dorylaimia</taxon>
        <taxon>Trichinellida</taxon>
        <taxon>Trichinellidae</taxon>
        <taxon>Trichinella</taxon>
    </lineage>
</organism>
<evidence type="ECO:0000256" key="1">
    <source>
        <dbReference type="SAM" id="SignalP"/>
    </source>
</evidence>
<dbReference type="InParanoid" id="A0A0V1AHC6"/>
<feature type="non-terminal residue" evidence="2">
    <location>
        <position position="54"/>
    </location>
</feature>
<gene>
    <name evidence="2" type="ORF">T01_16127</name>
</gene>
<evidence type="ECO:0000313" key="3">
    <source>
        <dbReference type="Proteomes" id="UP000054776"/>
    </source>
</evidence>
<name>A0A0V1AHC6_TRISP</name>
<accession>A0A0V1AHC6</accession>
<keyword evidence="3" id="KW-1185">Reference proteome</keyword>